<accession>A0A6C0DE09</accession>
<evidence type="ECO:0000313" key="1">
    <source>
        <dbReference type="EMBL" id="QHT14550.1"/>
    </source>
</evidence>
<protein>
    <submittedName>
        <fullName evidence="1">Uncharacterized protein</fullName>
    </submittedName>
</protein>
<sequence length="199" mass="23313">MTLRSYIFVSCIKLWNWATDKCIQTKHRISDVYHDVSYYIQNKHHTWIFPNDHTLPLPASHISNHVPAKWTYASHELNYIGMETPIQSYKLSWLSAKISITEEESEKEFDFDSFMAKFRVNTTPTIVPKLTMILLAWCAETKQWFSANSKIHFHIIDDEGNEQTLSLFADNNCLAIRNGKISIREYVVPPHDPFTFYHA</sequence>
<organism evidence="1">
    <name type="scientific">viral metagenome</name>
    <dbReference type="NCBI Taxonomy" id="1070528"/>
    <lineage>
        <taxon>unclassified sequences</taxon>
        <taxon>metagenomes</taxon>
        <taxon>organismal metagenomes</taxon>
    </lineage>
</organism>
<reference evidence="1" key="1">
    <citation type="journal article" date="2020" name="Nature">
        <title>Giant virus diversity and host interactions through global metagenomics.</title>
        <authorList>
            <person name="Schulz F."/>
            <person name="Roux S."/>
            <person name="Paez-Espino D."/>
            <person name="Jungbluth S."/>
            <person name="Walsh D.A."/>
            <person name="Denef V.J."/>
            <person name="McMahon K.D."/>
            <person name="Konstantinidis K.T."/>
            <person name="Eloe-Fadrosh E.A."/>
            <person name="Kyrpides N.C."/>
            <person name="Woyke T."/>
        </authorList>
    </citation>
    <scope>NUCLEOTIDE SEQUENCE</scope>
    <source>
        <strain evidence="1">GVMAG-M-3300023174-141</strain>
    </source>
</reference>
<proteinExistence type="predicted"/>
<dbReference type="EMBL" id="MN739586">
    <property type="protein sequence ID" value="QHT14550.1"/>
    <property type="molecule type" value="Genomic_DNA"/>
</dbReference>
<name>A0A6C0DE09_9ZZZZ</name>
<dbReference type="AlphaFoldDB" id="A0A6C0DE09"/>